<dbReference type="InterPro" id="IPR043502">
    <property type="entry name" value="DNA/RNA_pol_sf"/>
</dbReference>
<accession>A0A8J3MWK8</accession>
<dbReference type="InterPro" id="IPR000477">
    <property type="entry name" value="RT_dom"/>
</dbReference>
<organism evidence="2 3">
    <name type="scientific">Ktedonospora formicarum</name>
    <dbReference type="NCBI Taxonomy" id="2778364"/>
    <lineage>
        <taxon>Bacteria</taxon>
        <taxon>Bacillati</taxon>
        <taxon>Chloroflexota</taxon>
        <taxon>Ktedonobacteria</taxon>
        <taxon>Ktedonobacterales</taxon>
        <taxon>Ktedonobacteraceae</taxon>
        <taxon>Ktedonospora</taxon>
    </lineage>
</organism>
<comment type="caution">
    <text evidence="2">The sequence shown here is derived from an EMBL/GenBank/DDBJ whole genome shotgun (WGS) entry which is preliminary data.</text>
</comment>
<evidence type="ECO:0000313" key="3">
    <source>
        <dbReference type="Proteomes" id="UP000612362"/>
    </source>
</evidence>
<dbReference type="PANTHER" id="PTHR34047">
    <property type="entry name" value="NUCLEAR INTRON MATURASE 1, MITOCHONDRIAL-RELATED"/>
    <property type="match status" value="1"/>
</dbReference>
<protein>
    <recommendedName>
        <fullName evidence="1">Reverse transcriptase domain-containing protein</fullName>
    </recommendedName>
</protein>
<feature type="domain" description="Reverse transcriptase" evidence="1">
    <location>
        <begin position="1"/>
        <end position="63"/>
    </location>
</feature>
<dbReference type="PROSITE" id="PS50878">
    <property type="entry name" value="RT_POL"/>
    <property type="match status" value="1"/>
</dbReference>
<dbReference type="AlphaFoldDB" id="A0A8J3MWK8"/>
<dbReference type="Pfam" id="PF00078">
    <property type="entry name" value="RVT_1"/>
    <property type="match status" value="1"/>
</dbReference>
<sequence length="181" mass="20980">MVRYADDFVVLHPTEEGIKKAQSIATAWLADMGLELKPSKTKMTHTLLSYQGNVGFDFLGWTVRQFPVGKTHTGVANQHGHPLGFKTIITPSKEAVKRHLKELGDVIRKHRHISQGQLIKELNSRIHGWTNYHKTVVSRDAFEHCSCVLYAQLRRWARRRHPRQGKQWIAQKYWHAKEGKR</sequence>
<dbReference type="InterPro" id="IPR051083">
    <property type="entry name" value="GrpII_Intron_Splice-Mob/Def"/>
</dbReference>
<gene>
    <name evidence="2" type="ORF">KSX_86030</name>
</gene>
<dbReference type="InterPro" id="IPR013597">
    <property type="entry name" value="Mat_intron_G2"/>
</dbReference>
<name>A0A8J3MWK8_9CHLR</name>
<evidence type="ECO:0000313" key="2">
    <source>
        <dbReference type="EMBL" id="GHO50440.1"/>
    </source>
</evidence>
<keyword evidence="3" id="KW-1185">Reference proteome</keyword>
<dbReference type="PANTHER" id="PTHR34047:SF10">
    <property type="entry name" value="GROUP II INTRON-ASSOCIATED OPEN READING FRAME"/>
    <property type="match status" value="1"/>
</dbReference>
<dbReference type="Proteomes" id="UP000612362">
    <property type="component" value="Unassembled WGS sequence"/>
</dbReference>
<reference evidence="2" key="1">
    <citation type="submission" date="2020-10" db="EMBL/GenBank/DDBJ databases">
        <title>Taxonomic study of unclassified bacteria belonging to the class Ktedonobacteria.</title>
        <authorList>
            <person name="Yabe S."/>
            <person name="Wang C.M."/>
            <person name="Zheng Y."/>
            <person name="Sakai Y."/>
            <person name="Cavaletti L."/>
            <person name="Monciardini P."/>
            <person name="Donadio S."/>
        </authorList>
    </citation>
    <scope>NUCLEOTIDE SEQUENCE</scope>
    <source>
        <strain evidence="2">SOSP1-1</strain>
    </source>
</reference>
<evidence type="ECO:0000259" key="1">
    <source>
        <dbReference type="PROSITE" id="PS50878"/>
    </source>
</evidence>
<dbReference type="EMBL" id="BNJF01000008">
    <property type="protein sequence ID" value="GHO50440.1"/>
    <property type="molecule type" value="Genomic_DNA"/>
</dbReference>
<dbReference type="SUPFAM" id="SSF56672">
    <property type="entry name" value="DNA/RNA polymerases"/>
    <property type="match status" value="1"/>
</dbReference>
<dbReference type="Pfam" id="PF08388">
    <property type="entry name" value="GIIM"/>
    <property type="match status" value="1"/>
</dbReference>
<proteinExistence type="predicted"/>